<dbReference type="EMBL" id="SRLO01000633">
    <property type="protein sequence ID" value="TNN50038.1"/>
    <property type="molecule type" value="Genomic_DNA"/>
</dbReference>
<evidence type="ECO:0000256" key="1">
    <source>
        <dbReference type="SAM" id="MobiDB-lite"/>
    </source>
</evidence>
<reference evidence="3 4" key="1">
    <citation type="submission" date="2019-03" db="EMBL/GenBank/DDBJ databases">
        <title>First draft genome of Liparis tanakae, snailfish: a comprehensive survey of snailfish specific genes.</title>
        <authorList>
            <person name="Kim W."/>
            <person name="Song I."/>
            <person name="Jeong J.-H."/>
            <person name="Kim D."/>
            <person name="Kim S."/>
            <person name="Ryu S."/>
            <person name="Song J.Y."/>
            <person name="Lee S.K."/>
        </authorList>
    </citation>
    <scope>NUCLEOTIDE SEQUENCE [LARGE SCALE GENOMIC DNA]</scope>
    <source>
        <tissue evidence="3">Muscle</tissue>
    </source>
</reference>
<evidence type="ECO:0000313" key="3">
    <source>
        <dbReference type="EMBL" id="TNN50038.1"/>
    </source>
</evidence>
<sequence>MAGGVTALRLAALGLATWINVTGMTMLWPQETLPMEMEAETAAWGSTALMGGSGAVDDELGRRVEVREQQLRLVGVEARLDGQTGADLLPGEGAALQAARHQQAGPGHAERTGPRVRHRLQGDGAGVGAWGKKTESRDEFVIDTSLAGKSMASLLKPRWQLTEVSGCSCEMASVWAGEQSQCRTDEVGSRPPGGEEDLRFLADPDGRSLRRRSRPRRRLHYDLQRHAEEEQPPRNHEQYICLLKDHVAVSPSGLVNWALKQTTSPTTSLWASSG</sequence>
<keyword evidence="2" id="KW-0472">Membrane</keyword>
<name>A0A4Z2G951_9TELE</name>
<feature type="region of interest" description="Disordered" evidence="1">
    <location>
        <begin position="183"/>
        <end position="214"/>
    </location>
</feature>
<organism evidence="3 4">
    <name type="scientific">Liparis tanakae</name>
    <name type="common">Tanaka's snailfish</name>
    <dbReference type="NCBI Taxonomy" id="230148"/>
    <lineage>
        <taxon>Eukaryota</taxon>
        <taxon>Metazoa</taxon>
        <taxon>Chordata</taxon>
        <taxon>Craniata</taxon>
        <taxon>Vertebrata</taxon>
        <taxon>Euteleostomi</taxon>
        <taxon>Actinopterygii</taxon>
        <taxon>Neopterygii</taxon>
        <taxon>Teleostei</taxon>
        <taxon>Neoteleostei</taxon>
        <taxon>Acanthomorphata</taxon>
        <taxon>Eupercaria</taxon>
        <taxon>Perciformes</taxon>
        <taxon>Cottioidei</taxon>
        <taxon>Cottales</taxon>
        <taxon>Liparidae</taxon>
        <taxon>Liparis</taxon>
    </lineage>
</organism>
<protein>
    <submittedName>
        <fullName evidence="3">Uncharacterized protein</fullName>
    </submittedName>
</protein>
<proteinExistence type="predicted"/>
<dbReference type="Proteomes" id="UP000314294">
    <property type="component" value="Unassembled WGS sequence"/>
</dbReference>
<evidence type="ECO:0000256" key="2">
    <source>
        <dbReference type="SAM" id="Phobius"/>
    </source>
</evidence>
<accession>A0A4Z2G951</accession>
<keyword evidence="2" id="KW-1133">Transmembrane helix</keyword>
<comment type="caution">
    <text evidence="3">The sequence shown here is derived from an EMBL/GenBank/DDBJ whole genome shotgun (WGS) entry which is preliminary data.</text>
</comment>
<keyword evidence="2" id="KW-0812">Transmembrane</keyword>
<feature type="compositionally biased region" description="Basic and acidic residues" evidence="1">
    <location>
        <begin position="196"/>
        <end position="208"/>
    </location>
</feature>
<gene>
    <name evidence="3" type="ORF">EYF80_039779</name>
</gene>
<evidence type="ECO:0000313" key="4">
    <source>
        <dbReference type="Proteomes" id="UP000314294"/>
    </source>
</evidence>
<keyword evidence="4" id="KW-1185">Reference proteome</keyword>
<dbReference type="AlphaFoldDB" id="A0A4Z2G951"/>
<feature type="transmembrane region" description="Helical" evidence="2">
    <location>
        <begin position="6"/>
        <end position="28"/>
    </location>
</feature>